<keyword evidence="1" id="KW-0812">Transmembrane</keyword>
<keyword evidence="1" id="KW-1133">Transmembrane helix</keyword>
<name>A0A9W4UK15_9PLEO</name>
<comment type="caution">
    <text evidence="2">The sequence shown here is derived from an EMBL/GenBank/DDBJ whole genome shotgun (WGS) entry which is preliminary data.</text>
</comment>
<evidence type="ECO:0000313" key="2">
    <source>
        <dbReference type="EMBL" id="CAI6336107.1"/>
    </source>
</evidence>
<keyword evidence="1" id="KW-0472">Membrane</keyword>
<dbReference type="AlphaFoldDB" id="A0A9W4UK15"/>
<reference evidence="2" key="1">
    <citation type="submission" date="2023-01" db="EMBL/GenBank/DDBJ databases">
        <authorList>
            <person name="Van Ghelder C."/>
            <person name="Rancurel C."/>
        </authorList>
    </citation>
    <scope>NUCLEOTIDE SEQUENCE</scope>
    <source>
        <strain evidence="2">CNCM I-4278</strain>
    </source>
</reference>
<gene>
    <name evidence="2" type="ORF">PDIGIT_LOCUS9198</name>
</gene>
<evidence type="ECO:0000256" key="1">
    <source>
        <dbReference type="SAM" id="Phobius"/>
    </source>
</evidence>
<organism evidence="2 3">
    <name type="scientific">Periconia digitata</name>
    <dbReference type="NCBI Taxonomy" id="1303443"/>
    <lineage>
        <taxon>Eukaryota</taxon>
        <taxon>Fungi</taxon>
        <taxon>Dikarya</taxon>
        <taxon>Ascomycota</taxon>
        <taxon>Pezizomycotina</taxon>
        <taxon>Dothideomycetes</taxon>
        <taxon>Pleosporomycetidae</taxon>
        <taxon>Pleosporales</taxon>
        <taxon>Massarineae</taxon>
        <taxon>Periconiaceae</taxon>
        <taxon>Periconia</taxon>
    </lineage>
</organism>
<keyword evidence="3" id="KW-1185">Reference proteome</keyword>
<dbReference type="EMBL" id="CAOQHR010000006">
    <property type="protein sequence ID" value="CAI6336107.1"/>
    <property type="molecule type" value="Genomic_DNA"/>
</dbReference>
<proteinExistence type="predicted"/>
<protein>
    <submittedName>
        <fullName evidence="2">Uncharacterized protein</fullName>
    </submittedName>
</protein>
<accession>A0A9W4UK15</accession>
<evidence type="ECO:0000313" key="3">
    <source>
        <dbReference type="Proteomes" id="UP001152607"/>
    </source>
</evidence>
<feature type="transmembrane region" description="Helical" evidence="1">
    <location>
        <begin position="12"/>
        <end position="32"/>
    </location>
</feature>
<sequence length="83" mass="9623">MIFSFYPTNPMIYYYILSFLLLRDYLGIYISFERMSSTNAAFTLFNHFSVFFVQGIQRKHAHVRTCPTRTAAADGQLRTLPGS</sequence>
<dbReference type="Proteomes" id="UP001152607">
    <property type="component" value="Unassembled WGS sequence"/>
</dbReference>